<dbReference type="RefSeq" id="WP_015468027.1">
    <property type="nucleotide sequence ID" value="NC_020812.1"/>
</dbReference>
<dbReference type="Pfam" id="PF09339">
    <property type="entry name" value="HTH_IclR"/>
    <property type="match status" value="1"/>
</dbReference>
<evidence type="ECO:0000259" key="1">
    <source>
        <dbReference type="Pfam" id="PF09339"/>
    </source>
</evidence>
<dbReference type="GO" id="GO:0006355">
    <property type="term" value="P:regulation of DNA-templated transcription"/>
    <property type="evidence" value="ECO:0007669"/>
    <property type="project" value="InterPro"/>
</dbReference>
<evidence type="ECO:0000313" key="2">
    <source>
        <dbReference type="EMBL" id="AGH98496.1"/>
    </source>
</evidence>
<gene>
    <name evidence="2" type="ORF">A11S_1693</name>
</gene>
<dbReference type="InterPro" id="IPR036390">
    <property type="entry name" value="WH_DNA-bd_sf"/>
</dbReference>
<reference evidence="2 3" key="1">
    <citation type="journal article" date="2013" name="ISME J.">
        <title>By their genes ye shall know them: genomic signatures of predatory bacteria.</title>
        <authorList>
            <person name="Pasternak Z."/>
            <person name="Pietrokovski S."/>
            <person name="Rotem O."/>
            <person name="Gophna U."/>
            <person name="Lurie-Weinberger M.N."/>
            <person name="Jurkevitch E."/>
        </authorList>
    </citation>
    <scope>NUCLEOTIDE SEQUENCE [LARGE SCALE GENOMIC DNA]</scope>
    <source>
        <strain evidence="2">EPB</strain>
    </source>
</reference>
<dbReference type="InterPro" id="IPR005471">
    <property type="entry name" value="Tscrpt_reg_IclR_N"/>
</dbReference>
<dbReference type="HOGENOM" id="CLU_2302621_0_0_5"/>
<dbReference type="Proteomes" id="UP000011932">
    <property type="component" value="Chromosome"/>
</dbReference>
<accession>M4VKA3</accession>
<dbReference type="EMBL" id="CP003538">
    <property type="protein sequence ID" value="AGH98496.1"/>
    <property type="molecule type" value="Genomic_DNA"/>
</dbReference>
<dbReference type="AlphaFoldDB" id="M4VKA3"/>
<protein>
    <recommendedName>
        <fullName evidence="1">HTH iclR-type domain-containing protein</fullName>
    </recommendedName>
</protein>
<name>M4VKA3_9BACT</name>
<dbReference type="InterPro" id="IPR036388">
    <property type="entry name" value="WH-like_DNA-bd_sf"/>
</dbReference>
<dbReference type="KEGG" id="man:A11S_1693"/>
<organism evidence="2 3">
    <name type="scientific">Micavibrio aeruginosavorus EPB</name>
    <dbReference type="NCBI Taxonomy" id="349215"/>
    <lineage>
        <taxon>Bacteria</taxon>
        <taxon>Pseudomonadati</taxon>
        <taxon>Bdellovibrionota</taxon>
        <taxon>Bdellovibrionia</taxon>
        <taxon>Bdellovibrionales</taxon>
        <taxon>Pseudobdellovibrionaceae</taxon>
        <taxon>Micavibrio</taxon>
    </lineage>
</organism>
<dbReference type="STRING" id="349215.A11S_1693"/>
<proteinExistence type="predicted"/>
<dbReference type="Gene3D" id="1.10.10.10">
    <property type="entry name" value="Winged helix-like DNA-binding domain superfamily/Winged helix DNA-binding domain"/>
    <property type="match status" value="1"/>
</dbReference>
<dbReference type="GO" id="GO:0003677">
    <property type="term" value="F:DNA binding"/>
    <property type="evidence" value="ECO:0007669"/>
    <property type="project" value="InterPro"/>
</dbReference>
<feature type="domain" description="HTH iclR-type" evidence="1">
    <location>
        <begin position="40"/>
        <end position="70"/>
    </location>
</feature>
<dbReference type="SUPFAM" id="SSF46785">
    <property type="entry name" value="Winged helix' DNA-binding domain"/>
    <property type="match status" value="1"/>
</dbReference>
<evidence type="ECO:0000313" key="3">
    <source>
        <dbReference type="Proteomes" id="UP000011932"/>
    </source>
</evidence>
<sequence length="116" mass="12836">MVKQQTLETLTRCRALLQVWQRIDAEFPLQYMLCLIEIAADEGLSLSDLATRTQMPLSTVSRIVGALSDHRPKGKSYGLIRVDISATERRRKELSLSPKGRALVGELGEIAPTISG</sequence>